<dbReference type="EMBL" id="ML978714">
    <property type="protein sequence ID" value="KAF2089473.1"/>
    <property type="molecule type" value="Genomic_DNA"/>
</dbReference>
<keyword evidence="3" id="KW-0158">Chromosome</keyword>
<name>A0A6A5YD74_9PEZI</name>
<dbReference type="GO" id="GO:0051598">
    <property type="term" value="P:meiotic recombination checkpoint signaling"/>
    <property type="evidence" value="ECO:0007669"/>
    <property type="project" value="TreeGrafter"/>
</dbReference>
<dbReference type="Gene3D" id="3.30.900.10">
    <property type="entry name" value="HORMA domain"/>
    <property type="match status" value="1"/>
</dbReference>
<gene>
    <name evidence="8" type="ORF">K490DRAFT_63608</name>
</gene>
<keyword evidence="8" id="KW-0238">DNA-binding</keyword>
<evidence type="ECO:0000256" key="3">
    <source>
        <dbReference type="ARBA" id="ARBA00022454"/>
    </source>
</evidence>
<reference evidence="8" key="1">
    <citation type="journal article" date="2020" name="Stud. Mycol.">
        <title>101 Dothideomycetes genomes: a test case for predicting lifestyles and emergence of pathogens.</title>
        <authorList>
            <person name="Haridas S."/>
            <person name="Albert R."/>
            <person name="Binder M."/>
            <person name="Bloem J."/>
            <person name="Labutti K."/>
            <person name="Salamov A."/>
            <person name="Andreopoulos B."/>
            <person name="Baker S."/>
            <person name="Barry K."/>
            <person name="Bills G."/>
            <person name="Bluhm B."/>
            <person name="Cannon C."/>
            <person name="Castanera R."/>
            <person name="Culley D."/>
            <person name="Daum C."/>
            <person name="Ezra D."/>
            <person name="Gonzalez J."/>
            <person name="Henrissat B."/>
            <person name="Kuo A."/>
            <person name="Liang C."/>
            <person name="Lipzen A."/>
            <person name="Lutzoni F."/>
            <person name="Magnuson J."/>
            <person name="Mondo S."/>
            <person name="Nolan M."/>
            <person name="Ohm R."/>
            <person name="Pangilinan J."/>
            <person name="Park H.-J."/>
            <person name="Ramirez L."/>
            <person name="Alfaro M."/>
            <person name="Sun H."/>
            <person name="Tritt A."/>
            <person name="Yoshinaga Y."/>
            <person name="Zwiers L.-H."/>
            <person name="Turgeon B."/>
            <person name="Goodwin S."/>
            <person name="Spatafora J."/>
            <person name="Crous P."/>
            <person name="Grigoriev I."/>
        </authorList>
    </citation>
    <scope>NUCLEOTIDE SEQUENCE</scope>
    <source>
        <strain evidence="8">CBS 121410</strain>
    </source>
</reference>
<evidence type="ECO:0000313" key="8">
    <source>
        <dbReference type="EMBL" id="KAF2089473.1"/>
    </source>
</evidence>
<dbReference type="PANTHER" id="PTHR48225:SF7">
    <property type="entry name" value="MEIOSIS-SPECIFIC PROTEIN HOP1"/>
    <property type="match status" value="1"/>
</dbReference>
<dbReference type="SUPFAM" id="SSF56019">
    <property type="entry name" value="The spindle assembly checkpoint protein mad2"/>
    <property type="match status" value="1"/>
</dbReference>
<feature type="compositionally biased region" description="Polar residues" evidence="6">
    <location>
        <begin position="411"/>
        <end position="439"/>
    </location>
</feature>
<dbReference type="OrthoDB" id="1928087at2759"/>
<dbReference type="InterPro" id="IPR003511">
    <property type="entry name" value="HORMA_dom"/>
</dbReference>
<keyword evidence="5" id="KW-0469">Meiosis</keyword>
<dbReference type="SUPFAM" id="SSF57903">
    <property type="entry name" value="FYVE/PHD zinc finger"/>
    <property type="match status" value="1"/>
</dbReference>
<dbReference type="AlphaFoldDB" id="A0A6A5YD74"/>
<dbReference type="Gene3D" id="3.30.40.10">
    <property type="entry name" value="Zinc/RING finger domain, C3HC4 (zinc finger)"/>
    <property type="match status" value="1"/>
</dbReference>
<evidence type="ECO:0000313" key="9">
    <source>
        <dbReference type="Proteomes" id="UP000799776"/>
    </source>
</evidence>
<dbReference type="InterPro" id="IPR013083">
    <property type="entry name" value="Znf_RING/FYVE/PHD"/>
</dbReference>
<feature type="region of interest" description="Disordered" evidence="6">
    <location>
        <begin position="411"/>
        <end position="473"/>
    </location>
</feature>
<evidence type="ECO:0000256" key="1">
    <source>
        <dbReference type="ARBA" id="ARBA00004123"/>
    </source>
</evidence>
<dbReference type="GO" id="GO:0007130">
    <property type="term" value="P:synaptonemal complex assembly"/>
    <property type="evidence" value="ECO:0007669"/>
    <property type="project" value="TreeGrafter"/>
</dbReference>
<evidence type="ECO:0000256" key="2">
    <source>
        <dbReference type="ARBA" id="ARBA00004286"/>
    </source>
</evidence>
<dbReference type="GO" id="GO:0003677">
    <property type="term" value="F:DNA binding"/>
    <property type="evidence" value="ECO:0007669"/>
    <property type="project" value="UniProtKB-KW"/>
</dbReference>
<feature type="region of interest" description="Disordered" evidence="6">
    <location>
        <begin position="354"/>
        <end position="399"/>
    </location>
</feature>
<dbReference type="PANTHER" id="PTHR48225">
    <property type="entry name" value="HORMA DOMAIN-CONTAINING PROTEIN 1"/>
    <property type="match status" value="1"/>
</dbReference>
<organism evidence="8 9">
    <name type="scientific">Saccharata proteae CBS 121410</name>
    <dbReference type="NCBI Taxonomy" id="1314787"/>
    <lineage>
        <taxon>Eukaryota</taxon>
        <taxon>Fungi</taxon>
        <taxon>Dikarya</taxon>
        <taxon>Ascomycota</taxon>
        <taxon>Pezizomycotina</taxon>
        <taxon>Dothideomycetes</taxon>
        <taxon>Dothideomycetes incertae sedis</taxon>
        <taxon>Botryosphaeriales</taxon>
        <taxon>Saccharataceae</taxon>
        <taxon>Saccharata</taxon>
    </lineage>
</organism>
<keyword evidence="4" id="KW-0539">Nucleus</keyword>
<accession>A0A6A5YD74</accession>
<feature type="compositionally biased region" description="Polar residues" evidence="6">
    <location>
        <begin position="716"/>
        <end position="726"/>
    </location>
</feature>
<dbReference type="PROSITE" id="PS50815">
    <property type="entry name" value="HORMA"/>
    <property type="match status" value="1"/>
</dbReference>
<proteinExistence type="predicted"/>
<feature type="domain" description="HORMA" evidence="7">
    <location>
        <begin position="38"/>
        <end position="269"/>
    </location>
</feature>
<dbReference type="GO" id="GO:0005634">
    <property type="term" value="C:nucleus"/>
    <property type="evidence" value="ECO:0007669"/>
    <property type="project" value="UniProtKB-SubCell"/>
</dbReference>
<evidence type="ECO:0000256" key="4">
    <source>
        <dbReference type="ARBA" id="ARBA00023242"/>
    </source>
</evidence>
<dbReference type="InterPro" id="IPR011011">
    <property type="entry name" value="Znf_FYVE_PHD"/>
</dbReference>
<dbReference type="Pfam" id="PF02301">
    <property type="entry name" value="HORMA"/>
    <property type="match status" value="1"/>
</dbReference>
<dbReference type="Proteomes" id="UP000799776">
    <property type="component" value="Unassembled WGS sequence"/>
</dbReference>
<comment type="subcellular location">
    <subcellularLocation>
        <location evidence="2">Chromosome</location>
    </subcellularLocation>
    <subcellularLocation>
        <location evidence="1">Nucleus</location>
    </subcellularLocation>
</comment>
<evidence type="ECO:0000256" key="5">
    <source>
        <dbReference type="ARBA" id="ARBA00023254"/>
    </source>
</evidence>
<feature type="region of interest" description="Disordered" evidence="6">
    <location>
        <begin position="1"/>
        <end position="25"/>
    </location>
</feature>
<feature type="compositionally biased region" description="Basic and acidic residues" evidence="6">
    <location>
        <begin position="677"/>
        <end position="693"/>
    </location>
</feature>
<evidence type="ECO:0000259" key="7">
    <source>
        <dbReference type="PROSITE" id="PS50815"/>
    </source>
</evidence>
<feature type="region of interest" description="Disordered" evidence="6">
    <location>
        <begin position="655"/>
        <end position="777"/>
    </location>
</feature>
<feature type="compositionally biased region" description="Polar residues" evidence="6">
    <location>
        <begin position="373"/>
        <end position="385"/>
    </location>
</feature>
<keyword evidence="9" id="KW-1185">Reference proteome</keyword>
<feature type="compositionally biased region" description="Polar residues" evidence="6">
    <location>
        <begin position="446"/>
        <end position="457"/>
    </location>
</feature>
<dbReference type="GO" id="GO:0005694">
    <property type="term" value="C:chromosome"/>
    <property type="evidence" value="ECO:0007669"/>
    <property type="project" value="UniProtKB-SubCell"/>
</dbReference>
<evidence type="ECO:0000256" key="6">
    <source>
        <dbReference type="SAM" id="MobiDB-lite"/>
    </source>
</evidence>
<sequence>MPPPIASKQRKSAKATPSAAKPTVQAEPTKALQLISQRQSTDVVQTLLHGSISCLSYVRNLFPESCFDDQVYDNSNDPWSYEEYAAGRGTSKEGTKMKVLRRGRSEAVDQLLDWLEKGAFEALKLNILRAIQLNVLEDAMEPSKVVETYTFTFNYLRSPQTGVQTLTGLQVQCPRGKAVTVKNAKYALQAFIRRLMSFCATLPNLPERRFISMHLFYMPECDQSYQPFGFHDNFSDFLTYPNSSDLGWTRSVQEGGMVDAGYHTAGLRVSYLEQANIKESLESDRNLQIPAGLDYNEVVAREDDIDTTTIFELPPDPLVLESGLIEDQPSSAACVTSGTSKVSNVNVDTYNAPIGIVPESHPDSVATGEAAASNPQQESRNSATLTREPVANGFSQAAPKLRSKIRKSIQHANTNGSGGASPSENPQTQSSSPDSQVRTQLREMLQDSQTVPDSGDTQPAHPQVPIGNSHTLKLPSLQLSKNKLSELLDRHKSLVLHRTPGPRKNQDEDILDCQCGCNNEEDDMINCSFCETWQHLHCYGYRGVDDPRIPSTHACYRCLLEDKEVPLLHELKNLALLRRGIHVIQDNGFSDEQKFAETLHCDLQTAAGVFRHLRSKGLVFVPPIYGHEVTMSETAATLPPLPLIEASSQLLEKPSPTNKFDAFVKNSVVPQTRQKKARLEPRQEGTEDRESRGSARYSLRHRRSPTKEIAPKQAEASGSVSTSMSQLKGKRKSDTSDETAGNSQLREKRFKSSVSTGLISVGHEGSPGPSATTTEVI</sequence>
<protein>
    <submittedName>
        <fullName evidence="8">DNA-binding protein</fullName>
    </submittedName>
</protein>
<dbReference type="InterPro" id="IPR036570">
    <property type="entry name" value="HORMA_dom_sf"/>
</dbReference>
<feature type="compositionally biased region" description="Low complexity" evidence="6">
    <location>
        <begin position="14"/>
        <end position="23"/>
    </location>
</feature>
<dbReference type="InterPro" id="IPR051294">
    <property type="entry name" value="HORMA_MeioticProgression"/>
</dbReference>